<evidence type="ECO:0000256" key="11">
    <source>
        <dbReference type="ARBA" id="ARBA00023242"/>
    </source>
</evidence>
<proteinExistence type="inferred from homology"/>
<dbReference type="PROSITE" id="PS51190">
    <property type="entry name" value="FATC"/>
    <property type="match status" value="1"/>
</dbReference>
<keyword evidence="6" id="KW-0547">Nucleotide-binding</keyword>
<evidence type="ECO:0000313" key="14">
    <source>
        <dbReference type="EMBL" id="JAT33423.1"/>
    </source>
</evidence>
<feature type="domain" description="PI3K/PI4K catalytic" evidence="12">
    <location>
        <begin position="1735"/>
        <end position="2052"/>
    </location>
</feature>
<dbReference type="Pfam" id="PF02260">
    <property type="entry name" value="FATC"/>
    <property type="match status" value="1"/>
</dbReference>
<dbReference type="Gene3D" id="1.10.1070.11">
    <property type="entry name" value="Phosphatidylinositol 3-/4-kinase, catalytic domain"/>
    <property type="match status" value="1"/>
</dbReference>
<evidence type="ECO:0000256" key="7">
    <source>
        <dbReference type="ARBA" id="ARBA00022763"/>
    </source>
</evidence>
<evidence type="ECO:0000256" key="8">
    <source>
        <dbReference type="ARBA" id="ARBA00022777"/>
    </source>
</evidence>
<accession>A0A1B6MBW3</accession>
<comment type="similarity">
    <text evidence="2">Belongs to the PI3/PI4-kinase family.</text>
</comment>
<evidence type="ECO:0000256" key="9">
    <source>
        <dbReference type="ARBA" id="ARBA00022840"/>
    </source>
</evidence>
<evidence type="ECO:0000256" key="2">
    <source>
        <dbReference type="ARBA" id="ARBA00011031"/>
    </source>
</evidence>
<dbReference type="PROSITE" id="PS50290">
    <property type="entry name" value="PI3_4_KINASE_3"/>
    <property type="match status" value="1"/>
</dbReference>
<gene>
    <name evidence="14" type="ORF">g.33873</name>
</gene>
<evidence type="ECO:0000256" key="3">
    <source>
        <dbReference type="ARBA" id="ARBA00012513"/>
    </source>
</evidence>
<dbReference type="Gene3D" id="3.30.1010.10">
    <property type="entry name" value="Phosphatidylinositol 3-kinase Catalytic Subunit, Chain A, domain 4"/>
    <property type="match status" value="1"/>
</dbReference>
<keyword evidence="4" id="KW-0723">Serine/threonine-protein kinase</keyword>
<dbReference type="Pfam" id="PF08163">
    <property type="entry name" value="DNAPKcs_CC3"/>
    <property type="match status" value="1"/>
</dbReference>
<dbReference type="GO" id="GO:0005524">
    <property type="term" value="F:ATP binding"/>
    <property type="evidence" value="ECO:0007669"/>
    <property type="project" value="UniProtKB-KW"/>
</dbReference>
<dbReference type="Pfam" id="PF19704">
    <property type="entry name" value="DNAPKcs_CC5"/>
    <property type="match status" value="1"/>
</dbReference>
<dbReference type="SUPFAM" id="SSF48371">
    <property type="entry name" value="ARM repeat"/>
    <property type="match status" value="1"/>
</dbReference>
<dbReference type="PANTHER" id="PTHR11139">
    <property type="entry name" value="ATAXIA TELANGIECTASIA MUTATED ATM -RELATED"/>
    <property type="match status" value="1"/>
</dbReference>
<dbReference type="InterPro" id="IPR018936">
    <property type="entry name" value="PI3/4_kinase_CS"/>
</dbReference>
<keyword evidence="9" id="KW-0067">ATP-binding</keyword>
<dbReference type="CDD" id="cd05172">
    <property type="entry name" value="PIKKc_DNA-PK"/>
    <property type="match status" value="1"/>
</dbReference>
<dbReference type="GO" id="GO:0000723">
    <property type="term" value="P:telomere maintenance"/>
    <property type="evidence" value="ECO:0007669"/>
    <property type="project" value="TreeGrafter"/>
</dbReference>
<evidence type="ECO:0000256" key="10">
    <source>
        <dbReference type="ARBA" id="ARBA00023204"/>
    </source>
</evidence>
<dbReference type="GO" id="GO:0004677">
    <property type="term" value="F:DNA-dependent protein kinase activity"/>
    <property type="evidence" value="ECO:0007669"/>
    <property type="project" value="InterPro"/>
</dbReference>
<name>A0A1B6MBW3_9HEMI</name>
<evidence type="ECO:0000256" key="6">
    <source>
        <dbReference type="ARBA" id="ARBA00022741"/>
    </source>
</evidence>
<dbReference type="Gene3D" id="1.25.10.10">
    <property type="entry name" value="Leucine-rich Repeat Variant"/>
    <property type="match status" value="1"/>
</dbReference>
<dbReference type="InterPro" id="IPR011009">
    <property type="entry name" value="Kinase-like_dom_sf"/>
</dbReference>
<dbReference type="SMART" id="SM01343">
    <property type="entry name" value="FATC"/>
    <property type="match status" value="1"/>
</dbReference>
<keyword evidence="8" id="KW-0418">Kinase</keyword>
<dbReference type="GO" id="GO:0005634">
    <property type="term" value="C:nucleus"/>
    <property type="evidence" value="ECO:0007669"/>
    <property type="project" value="UniProtKB-SubCell"/>
</dbReference>
<evidence type="ECO:0000256" key="4">
    <source>
        <dbReference type="ARBA" id="ARBA00022527"/>
    </source>
</evidence>
<keyword evidence="10" id="KW-0234">DNA repair</keyword>
<dbReference type="InterPro" id="IPR050517">
    <property type="entry name" value="DDR_Repair_Kinase"/>
</dbReference>
<dbReference type="GO" id="GO:0006303">
    <property type="term" value="P:double-strand break repair via nonhomologous end joining"/>
    <property type="evidence" value="ECO:0007669"/>
    <property type="project" value="InterPro"/>
</dbReference>
<dbReference type="InterPro" id="IPR036940">
    <property type="entry name" value="PI3/4_kinase_cat_sf"/>
</dbReference>
<dbReference type="InterPro" id="IPR037706">
    <property type="entry name" value="DNA-PK_dom"/>
</dbReference>
<comment type="subcellular location">
    <subcellularLocation>
        <location evidence="1">Nucleus</location>
    </subcellularLocation>
</comment>
<dbReference type="InterPro" id="IPR003152">
    <property type="entry name" value="FATC_dom"/>
</dbReference>
<organism evidence="14">
    <name type="scientific">Graphocephala atropunctata</name>
    <dbReference type="NCBI Taxonomy" id="36148"/>
    <lineage>
        <taxon>Eukaryota</taxon>
        <taxon>Metazoa</taxon>
        <taxon>Ecdysozoa</taxon>
        <taxon>Arthropoda</taxon>
        <taxon>Hexapoda</taxon>
        <taxon>Insecta</taxon>
        <taxon>Pterygota</taxon>
        <taxon>Neoptera</taxon>
        <taxon>Paraneoptera</taxon>
        <taxon>Hemiptera</taxon>
        <taxon>Auchenorrhyncha</taxon>
        <taxon>Membracoidea</taxon>
        <taxon>Cicadellidae</taxon>
        <taxon>Cicadellinae</taxon>
        <taxon>Cicadellini</taxon>
        <taxon>Graphocephala</taxon>
    </lineage>
</organism>
<dbReference type="PROSITE" id="PS00916">
    <property type="entry name" value="PI3_4_KINASE_2"/>
    <property type="match status" value="1"/>
</dbReference>
<evidence type="ECO:0000259" key="13">
    <source>
        <dbReference type="PROSITE" id="PS51190"/>
    </source>
</evidence>
<sequence>IGALQLVAPLYQRINQNELENDDNEIVKAAKTRTDCKLSKYFGGSLYNARKLNCNNEGLQELFRRMQCCAYKSLMTFLCNTDKTENFFSTLLFSEGQLKIWQKLVPSQPKYTFPIVFDDYPKMKKQLVQIRSLSDTHQQQASPYLNSRSMSLFNSSLQDDITRYDFSMYKVRDKEEVRQVLDQRTDAGADLELEADSVNDHECMATLCAVVKHLCDKFPLEQEGQGPRLPSWMEHLKSSLSDRPQGVYNLSDLHNCRVFIVRLIVNCQSYFRPQASFWVAPLLKAVVDNCFDNGLNFLIHDIVRMLYDWHSVYVPNTTTNEKSVASDFLRRLVQHTPHEQTAVFKYNVEVVKCVVTMWKTFVVVPYQELMDLIAPKSNNSKGTEPGILLADVFLSHQILPFNEAGKTRYFKHLLANLKNQEQSIYRATATVIGRVLRIVSEEGSYTVTGDDLEFLTRVKEQIAIKDTGSNNEHTKSIERFIYSLHHIQANYPVIVKSFVVQCIAQLNMPATFREMMVVCLTTALDFEDFRLEAFSQVHSQLHKIVIDKSVPDVQLAALKFVKKLMTCLSTTEMGKLLPAVLSQKDNKRPQYRKEVYEILGWWYDNYKSKSDEATQAQMKEAQTVLVAGLSDPDKQLRDKRYEFWTFGDHLAQEKSCARLVDILRVLYSPSCEQMFLSTVINLLLQICEQTNEFDQNIFANPLENCAFEKYQVSGSWRMQHAAFVPMFADTLTSQLSSSSLGSLGSLSDIQFQLRATQSQFSLSTSSLVVSVSSNENEEASLYSFGGQSASLSRSFKQGKDFGSRFLSLDTTEESSQSPAPMLPHRRLIKDVSRHMARQNIAKADRQKRLMAERVRRREGEVRLTREYRKGDFPDIEIPYSSIIKALQTLARRDQLVARQLLVCLYKGLEKTHDNTPGLAAALDNILQTSTTHQPVLMATILEMCLVKPEHCLTPTATIADVSKNSHQMSLGALLVEAKLMADTDRLPPAKRARGNARTDDWVYLAQIYHSMEEKDVVQGLFEDKIAEVCAKSVKEALQVEDQGRWKFALNKYHESLLTSKGSPAENFLFEACFKCFAHLSQWRELNETLKNDQLENVLDDVWIDNWNKDHLLPWLFLSEIQRTQDTSVLSVADDFNSALSQWLADSKKANHIKSCLGEYLSVVQVVKDDVHRSKLTSDNSVLQFLSLWQQLDCLSDNLRSHHLLRLQPIMDIHHFLSLPTAASDGWTNKVNSLLDQWKKSNPTSRDDLVTWETRAVYRQIFASKLESSATSENLKMKLKRFKVETQLKIITCALEQQNFYVSRKYLERTKSEVRGVADNQWELDNSRVYLLRAQLERDASRLKVEKTLKVWDGIKKLQGRDATRGLEPFLGEALLNHTADFYTTLLSVVQEAPAVVGQLSATTREQLDQHLDQRNGDIPSQLKSRVVDCLQRAVGVAQADSLGDSYLRLARFCHQQEDPVYHARLIESLLRAMRHGSAEARRLFPCLLELPLVSHKELFVTESRQVPEWMFLTWVSQLLASLDTVVGSVLAPLLEQLANAYPKALQFPFKLSCEMYKHDFPHTNHTVAKLQPLLRMDTQTATTLTALACVCQPHECLEYHLDRLKSALSQNTDCINDIYRLMKAEAYPPEQGDKIKGKAFNDVGKFSSKIEEAMNKYFKNKMTVEGCKTRLEEIRMAVYKDRHTEQVVSTRENRRELMSFSPWLADGYEGEVEIPGQYTGESRPLPQQHVTIAGFKRHVKPLPSLRTPIQVTVLGNDAKDHMFLVKFGEDLRQDQRIQQLFVLMNHLLREDAATSRRGLSVDTYRVSPLSSRLGIIEWVDKTVPLVDFMVKGKGDELIIKFNKAKEIYCNWFDSMRVSFSVSRDQSIAVYRKAVNQLPPFTLRDAVWRLAASPEAFVHLRAQMLTSHACLSVCHWLLGIGDRHPSNTLVRLDTGRFLGIDFGHAFGTATLLIPFPELMPLRLTPQIVNLASPLSETGLLKETMVHSLQVMRENHRVLLATMSVFINEPSLDWLKAALKQSRENATNGEEEWYPREKVASARSKLLGAHPRTITAQDLRSGHANKPHYTGLLHALMDDTDAPWMRHVSEQGLTARQQVECLIAQSTSQHILSKTFNGWLSWM</sequence>
<protein>
    <recommendedName>
        <fullName evidence="3">non-specific serine/threonine protein kinase</fullName>
        <ecNumber evidence="3">2.7.11.1</ecNumber>
    </recommendedName>
</protein>
<dbReference type="PROSITE" id="PS00915">
    <property type="entry name" value="PI3_4_KINASE_1"/>
    <property type="match status" value="1"/>
</dbReference>
<dbReference type="PANTHER" id="PTHR11139:SF68">
    <property type="entry name" value="DNA-DEPENDENT PROTEIN KINASE CATALYTIC SUBUNIT"/>
    <property type="match status" value="1"/>
</dbReference>
<dbReference type="EMBL" id="GEBQ01006554">
    <property type="protein sequence ID" value="JAT33423.1"/>
    <property type="molecule type" value="Transcribed_RNA"/>
</dbReference>
<evidence type="ECO:0000256" key="5">
    <source>
        <dbReference type="ARBA" id="ARBA00022679"/>
    </source>
</evidence>
<dbReference type="SUPFAM" id="SSF56112">
    <property type="entry name" value="Protein kinase-like (PK-like)"/>
    <property type="match status" value="1"/>
</dbReference>
<dbReference type="SMART" id="SM01344">
    <property type="entry name" value="NUC194"/>
    <property type="match status" value="1"/>
</dbReference>
<feature type="non-terminal residue" evidence="14">
    <location>
        <position position="1"/>
    </location>
</feature>
<dbReference type="InterPro" id="IPR000403">
    <property type="entry name" value="PI3/4_kinase_cat_dom"/>
</dbReference>
<evidence type="ECO:0000256" key="1">
    <source>
        <dbReference type="ARBA" id="ARBA00004123"/>
    </source>
</evidence>
<keyword evidence="5" id="KW-0808">Transferase</keyword>
<dbReference type="InterPro" id="IPR016024">
    <property type="entry name" value="ARM-type_fold"/>
</dbReference>
<dbReference type="InterPro" id="IPR012582">
    <property type="entry name" value="DNAPKcs_CC3"/>
</dbReference>
<dbReference type="InterPro" id="IPR045581">
    <property type="entry name" value="DNAPKcs_CC5"/>
</dbReference>
<evidence type="ECO:0000259" key="12">
    <source>
        <dbReference type="PROSITE" id="PS50290"/>
    </source>
</evidence>
<keyword evidence="11" id="KW-0539">Nucleus</keyword>
<reference evidence="14" key="1">
    <citation type="submission" date="2015-11" db="EMBL/GenBank/DDBJ databases">
        <title>De novo transcriptome assembly of four potential Pierce s Disease insect vectors from Arizona vineyards.</title>
        <authorList>
            <person name="Tassone E.E."/>
        </authorList>
    </citation>
    <scope>NUCLEOTIDE SEQUENCE</scope>
</reference>
<dbReference type="Pfam" id="PF00454">
    <property type="entry name" value="PI3_PI4_kinase"/>
    <property type="match status" value="1"/>
</dbReference>
<dbReference type="EC" id="2.7.11.1" evidence="3"/>
<dbReference type="InterPro" id="IPR011989">
    <property type="entry name" value="ARM-like"/>
</dbReference>
<dbReference type="SMART" id="SM00146">
    <property type="entry name" value="PI3Kc"/>
    <property type="match status" value="1"/>
</dbReference>
<feature type="domain" description="FATC" evidence="13">
    <location>
        <begin position="2089"/>
        <end position="2121"/>
    </location>
</feature>
<keyword evidence="7" id="KW-0227">DNA damage</keyword>